<reference evidence="2 3" key="1">
    <citation type="submission" date="2019-06" db="EMBL/GenBank/DDBJ databases">
        <title>Draft genome of Streptomyces sedi sp. JCM16909.</title>
        <authorList>
            <person name="Klykleung N."/>
            <person name="Tanasupawat S."/>
            <person name="Kudo T."/>
            <person name="Yuki M."/>
            <person name="Ohkuma M."/>
        </authorList>
    </citation>
    <scope>NUCLEOTIDE SEQUENCE [LARGE SCALE GENOMIC DNA]</scope>
    <source>
        <strain evidence="2 3">JCM 16909</strain>
    </source>
</reference>
<keyword evidence="3" id="KW-1185">Reference proteome</keyword>
<dbReference type="RefSeq" id="WP_139642103.1">
    <property type="nucleotide sequence ID" value="NZ_BAAAZS010000018.1"/>
</dbReference>
<organism evidence="2 3">
    <name type="scientific">Streptomyces sedi</name>
    <dbReference type="NCBI Taxonomy" id="555059"/>
    <lineage>
        <taxon>Bacteria</taxon>
        <taxon>Bacillati</taxon>
        <taxon>Actinomycetota</taxon>
        <taxon>Actinomycetes</taxon>
        <taxon>Kitasatosporales</taxon>
        <taxon>Streptomycetaceae</taxon>
        <taxon>Streptomyces</taxon>
    </lineage>
</organism>
<keyword evidence="1" id="KW-1133">Transmembrane helix</keyword>
<evidence type="ECO:0000313" key="2">
    <source>
        <dbReference type="EMBL" id="TNM32256.1"/>
    </source>
</evidence>
<proteinExistence type="predicted"/>
<dbReference type="Proteomes" id="UP000311713">
    <property type="component" value="Unassembled WGS sequence"/>
</dbReference>
<feature type="transmembrane region" description="Helical" evidence="1">
    <location>
        <begin position="21"/>
        <end position="39"/>
    </location>
</feature>
<feature type="transmembrane region" description="Helical" evidence="1">
    <location>
        <begin position="71"/>
        <end position="104"/>
    </location>
</feature>
<keyword evidence="1" id="KW-0472">Membrane</keyword>
<gene>
    <name evidence="2" type="ORF">FH715_07645</name>
</gene>
<dbReference type="OrthoDB" id="529448at2"/>
<feature type="transmembrane region" description="Helical" evidence="1">
    <location>
        <begin position="141"/>
        <end position="163"/>
    </location>
</feature>
<protein>
    <submittedName>
        <fullName evidence="2">Uncharacterized protein</fullName>
    </submittedName>
</protein>
<dbReference type="EMBL" id="VDGT01000004">
    <property type="protein sequence ID" value="TNM32256.1"/>
    <property type="molecule type" value="Genomic_DNA"/>
</dbReference>
<evidence type="ECO:0000313" key="3">
    <source>
        <dbReference type="Proteomes" id="UP000311713"/>
    </source>
</evidence>
<evidence type="ECO:0000256" key="1">
    <source>
        <dbReference type="SAM" id="Phobius"/>
    </source>
</evidence>
<accession>A0A5C4V9S9</accession>
<name>A0A5C4V9S9_9ACTN</name>
<keyword evidence="1" id="KW-0812">Transmembrane</keyword>
<sequence length="206" mass="21751">MIGLLSDLHTRIPDRWLLRRLLPAALFVMLAFVGGGQLGHGDAGDVGLARERLTETLRPAGDRTADGLASLLLLAAVAVAASFAVPVAADAVGALASGAWPWWLMPLGRRLIARRVDRWAPPGELGRESVRARAAGTARDAYGAACEALVWSGALVLLGAWWWPAAPAGVLLWAASWLSLRRAVDALCRTTDAVVRLERSPEPGGG</sequence>
<comment type="caution">
    <text evidence="2">The sequence shown here is derived from an EMBL/GenBank/DDBJ whole genome shotgun (WGS) entry which is preliminary data.</text>
</comment>
<dbReference type="AlphaFoldDB" id="A0A5C4V9S9"/>